<name>E6K5Z9_9BACT</name>
<evidence type="ECO:0000313" key="1">
    <source>
        <dbReference type="EMBL" id="EFU31019.1"/>
    </source>
</evidence>
<dbReference type="STRING" id="873513.HMPREF6485_1078"/>
<dbReference type="HOGENOM" id="CLU_1729723_0_0_10"/>
<comment type="caution">
    <text evidence="1">The sequence shown here is derived from an EMBL/GenBank/DDBJ whole genome shotgun (WGS) entry which is preliminary data.</text>
</comment>
<dbReference type="EMBL" id="AEPD01000021">
    <property type="protein sequence ID" value="EFU31019.1"/>
    <property type="molecule type" value="Genomic_DNA"/>
</dbReference>
<keyword evidence="2" id="KW-1185">Reference proteome</keyword>
<reference evidence="1 2" key="1">
    <citation type="submission" date="2010-10" db="EMBL/GenBank/DDBJ databases">
        <authorList>
            <person name="Muzny D."/>
            <person name="Qin X."/>
            <person name="Deng J."/>
            <person name="Jiang H."/>
            <person name="Liu Y."/>
            <person name="Qu J."/>
            <person name="Song X.-Z."/>
            <person name="Zhang L."/>
            <person name="Thornton R."/>
            <person name="Coyle M."/>
            <person name="Francisco L."/>
            <person name="Jackson L."/>
            <person name="Javaid M."/>
            <person name="Korchina V."/>
            <person name="Kovar C."/>
            <person name="Mata R."/>
            <person name="Mathew T."/>
            <person name="Ngo R."/>
            <person name="Nguyen L."/>
            <person name="Nguyen N."/>
            <person name="Okwuonu G."/>
            <person name="Ongeri F."/>
            <person name="Pham C."/>
            <person name="Simmons D."/>
            <person name="Wilczek-Boney K."/>
            <person name="Hale W."/>
            <person name="Jakkamsetti A."/>
            <person name="Pham P."/>
            <person name="Ruth R."/>
            <person name="San Lucas F."/>
            <person name="Warren J."/>
            <person name="Zhang J."/>
            <person name="Zhao Z."/>
            <person name="Zhou C."/>
            <person name="Zhu D."/>
            <person name="Lee S."/>
            <person name="Bess C."/>
            <person name="Blankenburg K."/>
            <person name="Forbes L."/>
            <person name="Fu Q."/>
            <person name="Gubbala S."/>
            <person name="Hirani K."/>
            <person name="Jayaseelan J.C."/>
            <person name="Lara F."/>
            <person name="Munidasa M."/>
            <person name="Palculict T."/>
            <person name="Patil S."/>
            <person name="Pu L.-L."/>
            <person name="Saada N."/>
            <person name="Tang L."/>
            <person name="Weissenberger G."/>
            <person name="Zhu Y."/>
            <person name="Hemphill L."/>
            <person name="Shang Y."/>
            <person name="Youmans B."/>
            <person name="Ayvaz T."/>
            <person name="Ross M."/>
            <person name="Santibanez J."/>
            <person name="Aqrawi P."/>
            <person name="Gross S."/>
            <person name="Joshi V."/>
            <person name="Fowler G."/>
            <person name="Nazareth L."/>
            <person name="Reid J."/>
            <person name="Worley K."/>
            <person name="Petrosino J."/>
            <person name="Highlander S."/>
            <person name="Gibbs R."/>
        </authorList>
    </citation>
    <scope>NUCLEOTIDE SEQUENCE [LARGE SCALE GENOMIC DNA]</scope>
    <source>
        <strain evidence="1 2">ATCC 33574</strain>
    </source>
</reference>
<dbReference type="Pfam" id="PF07610">
    <property type="entry name" value="DUF1573"/>
    <property type="match status" value="1"/>
</dbReference>
<sequence length="151" mass="17777">MKNHYRYTLIILLVILQSLHGYAFHSLKKVNVNAVISDKIMHQRYASFVEFNSVNSFKKYSKKRGVFIFNIRLKNKSKERLYISDIVNRCSCIKATFSKNLIGSNQELAIIVEYKPYTNSGYFNKSIMILFNGGKYYYIYSLKDFEYGKKT</sequence>
<evidence type="ECO:0000313" key="2">
    <source>
        <dbReference type="Proteomes" id="UP000003112"/>
    </source>
</evidence>
<proteinExistence type="predicted"/>
<evidence type="ECO:0008006" key="3">
    <source>
        <dbReference type="Google" id="ProtNLM"/>
    </source>
</evidence>
<dbReference type="Gene3D" id="2.60.40.10">
    <property type="entry name" value="Immunoglobulins"/>
    <property type="match status" value="1"/>
</dbReference>
<dbReference type="RefSeq" id="WP_004345068.1">
    <property type="nucleotide sequence ID" value="NZ_GL586311.1"/>
</dbReference>
<dbReference type="InterPro" id="IPR013783">
    <property type="entry name" value="Ig-like_fold"/>
</dbReference>
<accession>E6K5Z9</accession>
<gene>
    <name evidence="1" type="ORF">HMPREF6485_1078</name>
</gene>
<protein>
    <recommendedName>
        <fullName evidence="3">DUF1573 domain-containing protein</fullName>
    </recommendedName>
</protein>
<dbReference type="GeneID" id="96990947"/>
<dbReference type="Proteomes" id="UP000003112">
    <property type="component" value="Unassembled WGS sequence"/>
</dbReference>
<dbReference type="InterPro" id="IPR011467">
    <property type="entry name" value="DUF1573"/>
</dbReference>
<dbReference type="AlphaFoldDB" id="E6K5Z9"/>
<organism evidence="1 2">
    <name type="scientific">Segatella buccae ATCC 33574</name>
    <dbReference type="NCBI Taxonomy" id="873513"/>
    <lineage>
        <taxon>Bacteria</taxon>
        <taxon>Pseudomonadati</taxon>
        <taxon>Bacteroidota</taxon>
        <taxon>Bacteroidia</taxon>
        <taxon>Bacteroidales</taxon>
        <taxon>Prevotellaceae</taxon>
        <taxon>Segatella</taxon>
    </lineage>
</organism>